<keyword evidence="2" id="KW-0472">Membrane</keyword>
<accession>A0A0A5HR81</accession>
<feature type="compositionally biased region" description="Polar residues" evidence="1">
    <location>
        <begin position="592"/>
        <end position="609"/>
    </location>
</feature>
<gene>
    <name evidence="5" type="ORF">N783_12515</name>
</gene>
<keyword evidence="6" id="KW-1185">Reference proteome</keyword>
<dbReference type="Proteomes" id="UP000030403">
    <property type="component" value="Unassembled WGS sequence"/>
</dbReference>
<proteinExistence type="predicted"/>
<dbReference type="EMBL" id="AVPF01000033">
    <property type="protein sequence ID" value="KGX86137.1"/>
    <property type="molecule type" value="Genomic_DNA"/>
</dbReference>
<reference evidence="5 6" key="1">
    <citation type="submission" date="2013-08" db="EMBL/GenBank/DDBJ databases">
        <authorList>
            <person name="Huang J."/>
            <person name="Wang G."/>
        </authorList>
    </citation>
    <scope>NUCLEOTIDE SEQUENCE [LARGE SCALE GENOMIC DNA]</scope>
    <source>
        <strain evidence="5 6">BH030004</strain>
    </source>
</reference>
<feature type="compositionally biased region" description="Polar residues" evidence="1">
    <location>
        <begin position="617"/>
        <end position="648"/>
    </location>
</feature>
<dbReference type="eggNOG" id="COG5492">
    <property type="taxonomic scope" value="Bacteria"/>
</dbReference>
<feature type="domain" description="BIG2" evidence="4">
    <location>
        <begin position="322"/>
        <end position="403"/>
    </location>
</feature>
<dbReference type="SUPFAM" id="SSF49373">
    <property type="entry name" value="Invasin/intimin cell-adhesion fragments"/>
    <property type="match status" value="5"/>
</dbReference>
<feature type="chain" id="PRO_5002023222" description="BIG2 domain-containing protein" evidence="3">
    <location>
        <begin position="26"/>
        <end position="676"/>
    </location>
</feature>
<dbReference type="OrthoDB" id="1771471at2"/>
<keyword evidence="3" id="KW-0732">Signal</keyword>
<organism evidence="5 6">
    <name type="scientific">Pontibacillus marinus BH030004 = DSM 16465</name>
    <dbReference type="NCBI Taxonomy" id="1385511"/>
    <lineage>
        <taxon>Bacteria</taxon>
        <taxon>Bacillati</taxon>
        <taxon>Bacillota</taxon>
        <taxon>Bacilli</taxon>
        <taxon>Bacillales</taxon>
        <taxon>Bacillaceae</taxon>
        <taxon>Pontibacillus</taxon>
    </lineage>
</organism>
<feature type="signal peptide" evidence="3">
    <location>
        <begin position="1"/>
        <end position="25"/>
    </location>
</feature>
<feature type="domain" description="BIG2" evidence="4">
    <location>
        <begin position="148"/>
        <end position="221"/>
    </location>
</feature>
<evidence type="ECO:0000259" key="4">
    <source>
        <dbReference type="SMART" id="SM00635"/>
    </source>
</evidence>
<evidence type="ECO:0000313" key="6">
    <source>
        <dbReference type="Proteomes" id="UP000030403"/>
    </source>
</evidence>
<name>A0A0A5HR81_9BACI</name>
<dbReference type="InterPro" id="IPR008964">
    <property type="entry name" value="Invasin/intimin_cell_adhesion"/>
</dbReference>
<dbReference type="AlphaFoldDB" id="A0A0A5HR81"/>
<protein>
    <recommendedName>
        <fullName evidence="4">BIG2 domain-containing protein</fullName>
    </recommendedName>
</protein>
<feature type="region of interest" description="Disordered" evidence="1">
    <location>
        <begin position="592"/>
        <end position="648"/>
    </location>
</feature>
<dbReference type="SMART" id="SM00635">
    <property type="entry name" value="BID_2"/>
    <property type="match status" value="6"/>
</dbReference>
<evidence type="ECO:0000256" key="1">
    <source>
        <dbReference type="SAM" id="MobiDB-lite"/>
    </source>
</evidence>
<feature type="transmembrane region" description="Helical" evidence="2">
    <location>
        <begin position="652"/>
        <end position="670"/>
    </location>
</feature>
<evidence type="ECO:0000256" key="3">
    <source>
        <dbReference type="SAM" id="SignalP"/>
    </source>
</evidence>
<evidence type="ECO:0000313" key="5">
    <source>
        <dbReference type="EMBL" id="KGX86137.1"/>
    </source>
</evidence>
<feature type="domain" description="BIG2" evidence="4">
    <location>
        <begin position="509"/>
        <end position="590"/>
    </location>
</feature>
<evidence type="ECO:0000256" key="2">
    <source>
        <dbReference type="SAM" id="Phobius"/>
    </source>
</evidence>
<feature type="domain" description="BIG2" evidence="4">
    <location>
        <begin position="423"/>
        <end position="504"/>
    </location>
</feature>
<feature type="domain" description="BIG2" evidence="4">
    <location>
        <begin position="47"/>
        <end position="127"/>
    </location>
</feature>
<sequence length="676" mass="72628">MQKSFISLVLIMLLSFTFLPSTLLAAEGDDDTDVDADVTETEANASTVNKLELSSSKSDVMVGENVQINVKGWDANGNIIEDMSDIQYSVNNESVATVNSNGELIPNAAGTVTVTVSAGDVSENFTFNVMANKDDDDEGEDTELDGDVDTSINLTADERKLNVGENLQLSWDGLMENENVTFELSNDAKANITDEGMLTAKNAGKLTVWLKTDDGRKTKLDLMIHSNADSEMDTEDLDSVKIDAPKATVNLQETLLLDVDGFDVEGNKWEHISNVTFSVDDESKATIDANGHLHPKEEGKVTVTVTANRMTDTMEVMIDGNDIDGIDLDAPKSSIGVNEKLNLKVNGLDTEGNALANLKDVEFKVSDNSIATIDGNGHLVPKATGTVKVWAMLDGKQDSFTVTITGNTNGNLDQDDAEVDLDEVTEISLESSKADMNVNEKLKLWVKGLDQDDNKIGAIANVWFDVSNEDIAEVTEDGYLIPKAEGTVTITANANGKTDTLEVNIDGSALSDISFDTPEANVDVDGNIKLKVNGKDENGNDLEDLQNVDFEVSDESVATVDSEGNITPKSEGTITVTASTDNYEDEMTLTVASNNNSSNDTEMTNTGDNNDWDSEGSNDSWTSAASDSNSDSLTTPGVPSTGDGSSQKSMTWSWMALGLMAIAGTSIFAWRKQHQE</sequence>
<dbReference type="Pfam" id="PF02368">
    <property type="entry name" value="Big_2"/>
    <property type="match status" value="4"/>
</dbReference>
<feature type="domain" description="BIG2" evidence="4">
    <location>
        <begin position="236"/>
        <end position="317"/>
    </location>
</feature>
<keyword evidence="2" id="KW-1133">Transmembrane helix</keyword>
<dbReference type="Gene3D" id="2.60.40.1080">
    <property type="match status" value="6"/>
</dbReference>
<comment type="caution">
    <text evidence="5">The sequence shown here is derived from an EMBL/GenBank/DDBJ whole genome shotgun (WGS) entry which is preliminary data.</text>
</comment>
<keyword evidence="2" id="KW-0812">Transmembrane</keyword>
<dbReference type="RefSeq" id="WP_027447101.1">
    <property type="nucleotide sequence ID" value="NZ_AULJ01000048.1"/>
</dbReference>
<dbReference type="InterPro" id="IPR003343">
    <property type="entry name" value="Big_2"/>
</dbReference>
<dbReference type="STRING" id="1385511.GCA_000425225_03526"/>